<keyword evidence="10" id="KW-1185">Reference proteome</keyword>
<dbReference type="Gene3D" id="3.30.540.10">
    <property type="entry name" value="Fructose-1,6-Bisphosphatase, subunit A, domain 1"/>
    <property type="match status" value="1"/>
</dbReference>
<comment type="similarity">
    <text evidence="3 8">Belongs to the inositol monophosphatase superfamily.</text>
</comment>
<dbReference type="PRINTS" id="PR00377">
    <property type="entry name" value="IMPHPHTASES"/>
</dbReference>
<dbReference type="SUPFAM" id="SSF56655">
    <property type="entry name" value="Carbohydrate phosphatase"/>
    <property type="match status" value="1"/>
</dbReference>
<dbReference type="GO" id="GO:0007165">
    <property type="term" value="P:signal transduction"/>
    <property type="evidence" value="ECO:0007669"/>
    <property type="project" value="TreeGrafter"/>
</dbReference>
<dbReference type="GO" id="GO:0046854">
    <property type="term" value="P:phosphatidylinositol phosphate biosynthetic process"/>
    <property type="evidence" value="ECO:0007669"/>
    <property type="project" value="InterPro"/>
</dbReference>
<dbReference type="Gene3D" id="3.40.190.80">
    <property type="match status" value="1"/>
</dbReference>
<feature type="binding site" evidence="7">
    <location>
        <position position="82"/>
    </location>
    <ligand>
        <name>Mg(2+)</name>
        <dbReference type="ChEBI" id="CHEBI:18420"/>
        <label>1</label>
        <note>catalytic</note>
    </ligand>
</feature>
<dbReference type="EMBL" id="NHYD01003428">
    <property type="protein sequence ID" value="PPQ78037.1"/>
    <property type="molecule type" value="Genomic_DNA"/>
</dbReference>
<dbReference type="PROSITE" id="PS00629">
    <property type="entry name" value="IMP_1"/>
    <property type="match status" value="1"/>
</dbReference>
<dbReference type="InterPro" id="IPR020550">
    <property type="entry name" value="Inositol_monophosphatase_CS"/>
</dbReference>
<organism evidence="9 10">
    <name type="scientific">Psilocybe cyanescens</name>
    <dbReference type="NCBI Taxonomy" id="93625"/>
    <lineage>
        <taxon>Eukaryota</taxon>
        <taxon>Fungi</taxon>
        <taxon>Dikarya</taxon>
        <taxon>Basidiomycota</taxon>
        <taxon>Agaricomycotina</taxon>
        <taxon>Agaricomycetes</taxon>
        <taxon>Agaricomycetidae</taxon>
        <taxon>Agaricales</taxon>
        <taxon>Agaricineae</taxon>
        <taxon>Strophariaceae</taxon>
        <taxon>Psilocybe</taxon>
    </lineage>
</organism>
<keyword evidence="4 7" id="KW-0479">Metal-binding</keyword>
<protein>
    <recommendedName>
        <fullName evidence="8">Inositol-1-monophosphatase</fullName>
        <ecNumber evidence="8">3.1.3.25</ecNumber>
    </recommendedName>
</protein>
<dbReference type="AlphaFoldDB" id="A0A409WHQ4"/>
<dbReference type="InterPro" id="IPR033942">
    <property type="entry name" value="IMPase"/>
</dbReference>
<dbReference type="InterPro" id="IPR000760">
    <property type="entry name" value="Inositol_monophosphatase-like"/>
</dbReference>
<evidence type="ECO:0000256" key="2">
    <source>
        <dbReference type="ARBA" id="ARBA00001946"/>
    </source>
</evidence>
<dbReference type="Proteomes" id="UP000283269">
    <property type="component" value="Unassembled WGS sequence"/>
</dbReference>
<dbReference type="STRING" id="93625.A0A409WHQ4"/>
<comment type="catalytic activity">
    <reaction evidence="1 8">
        <text>a myo-inositol phosphate + H2O = myo-inositol + phosphate</text>
        <dbReference type="Rhea" id="RHEA:24056"/>
        <dbReference type="ChEBI" id="CHEBI:15377"/>
        <dbReference type="ChEBI" id="CHEBI:17268"/>
        <dbReference type="ChEBI" id="CHEBI:43474"/>
        <dbReference type="ChEBI" id="CHEBI:84139"/>
        <dbReference type="EC" id="3.1.3.25"/>
    </reaction>
</comment>
<feature type="binding site" evidence="7">
    <location>
        <position position="104"/>
    </location>
    <ligand>
        <name>Mg(2+)</name>
        <dbReference type="ChEBI" id="CHEBI:18420"/>
        <label>1</label>
        <note>catalytic</note>
    </ligand>
</feature>
<keyword evidence="5 8" id="KW-0378">Hydrolase</keyword>
<gene>
    <name evidence="9" type="ORF">CVT25_015582</name>
</gene>
<proteinExistence type="inferred from homology"/>
<dbReference type="FunFam" id="3.30.540.10:FF:000004">
    <property type="entry name" value="Inositol-1-monophosphatase"/>
    <property type="match status" value="1"/>
</dbReference>
<dbReference type="CDD" id="cd01639">
    <property type="entry name" value="IMPase"/>
    <property type="match status" value="1"/>
</dbReference>
<evidence type="ECO:0000256" key="7">
    <source>
        <dbReference type="PIRSR" id="PIRSR600760-2"/>
    </source>
</evidence>
<sequence length="330" mass="35405">MSSSELTPADLQSILTFTVKLARKAGELILEGSNAIQSASSESGVGEKKNSVDLVTEFDIKVEELVKKELKSQYPSFEFIGEESYAAGSCPPLTDKPTFCVDPIDGTTNFIHGFPFVCISLGLIYKRRPILGVIYNPFLDHLYTGITGQGSYLSSRLNTEPVRLPLSKPAKPLPSLGQALIAVEWGSDRSKTTINAKANSFSRLAGDPAQGLSEGKMAHSLRSVGSAALNFAMVAQGGLDLYWEIGCWPWDVCAGIVIAEEAGGIVSGSHATFATSSKEKGFGVVTEEILTGRKYIVVRAIGDTQGEKGIDAQKRIIQEFYATVEDVDAV</sequence>
<dbReference type="PROSITE" id="PS00630">
    <property type="entry name" value="IMP_2"/>
    <property type="match status" value="1"/>
</dbReference>
<evidence type="ECO:0000313" key="9">
    <source>
        <dbReference type="EMBL" id="PPQ78037.1"/>
    </source>
</evidence>
<comment type="cofactor">
    <cofactor evidence="2 7 8">
        <name>Mg(2+)</name>
        <dbReference type="ChEBI" id="CHEBI:18420"/>
    </cofactor>
</comment>
<name>A0A409WHQ4_PSICY</name>
<dbReference type="InterPro" id="IPR020583">
    <property type="entry name" value="Inositol_monoP_metal-BS"/>
</dbReference>
<dbReference type="EC" id="3.1.3.25" evidence="8"/>
<dbReference type="OrthoDB" id="10254945at2759"/>
<dbReference type="GO" id="GO:0006021">
    <property type="term" value="P:inositol biosynthetic process"/>
    <property type="evidence" value="ECO:0007669"/>
    <property type="project" value="UniProtKB-UniPathway"/>
</dbReference>
<evidence type="ECO:0000256" key="3">
    <source>
        <dbReference type="ARBA" id="ARBA00009759"/>
    </source>
</evidence>
<evidence type="ECO:0000256" key="4">
    <source>
        <dbReference type="ARBA" id="ARBA00022723"/>
    </source>
</evidence>
<evidence type="ECO:0000256" key="5">
    <source>
        <dbReference type="ARBA" id="ARBA00022801"/>
    </source>
</evidence>
<dbReference type="PANTHER" id="PTHR20854:SF4">
    <property type="entry name" value="INOSITOL-1-MONOPHOSPHATASE-RELATED"/>
    <property type="match status" value="1"/>
</dbReference>
<reference evidence="9 10" key="1">
    <citation type="journal article" date="2018" name="Evol. Lett.">
        <title>Horizontal gene cluster transfer increased hallucinogenic mushroom diversity.</title>
        <authorList>
            <person name="Reynolds H.T."/>
            <person name="Vijayakumar V."/>
            <person name="Gluck-Thaler E."/>
            <person name="Korotkin H.B."/>
            <person name="Matheny P.B."/>
            <person name="Slot J.C."/>
        </authorList>
    </citation>
    <scope>NUCLEOTIDE SEQUENCE [LARGE SCALE GENOMIC DNA]</scope>
    <source>
        <strain evidence="9 10">2631</strain>
    </source>
</reference>
<evidence type="ECO:0000313" key="10">
    <source>
        <dbReference type="Proteomes" id="UP000283269"/>
    </source>
</evidence>
<evidence type="ECO:0000256" key="8">
    <source>
        <dbReference type="RuleBase" id="RU364068"/>
    </source>
</evidence>
<dbReference type="GO" id="GO:0046872">
    <property type="term" value="F:metal ion binding"/>
    <property type="evidence" value="ECO:0007669"/>
    <property type="project" value="UniProtKB-KW"/>
</dbReference>
<evidence type="ECO:0000256" key="1">
    <source>
        <dbReference type="ARBA" id="ARBA00001033"/>
    </source>
</evidence>
<feature type="binding site" evidence="7">
    <location>
        <position position="105"/>
    </location>
    <ligand>
        <name>Mg(2+)</name>
        <dbReference type="ChEBI" id="CHEBI:18420"/>
        <label>1</label>
        <note>catalytic</note>
    </ligand>
</feature>
<keyword evidence="6 7" id="KW-0460">Magnesium</keyword>
<comment type="caution">
    <text evidence="9">The sequence shown here is derived from an EMBL/GenBank/DDBJ whole genome shotgun (WGS) entry which is preliminary data.</text>
</comment>
<dbReference type="InParanoid" id="A0A409WHQ4"/>
<feature type="binding site" evidence="7">
    <location>
        <position position="251"/>
    </location>
    <ligand>
        <name>Mg(2+)</name>
        <dbReference type="ChEBI" id="CHEBI:18420"/>
        <label>1</label>
        <note>catalytic</note>
    </ligand>
</feature>
<accession>A0A409WHQ4</accession>
<dbReference type="PANTHER" id="PTHR20854">
    <property type="entry name" value="INOSITOL MONOPHOSPHATASE"/>
    <property type="match status" value="1"/>
</dbReference>
<evidence type="ECO:0000256" key="6">
    <source>
        <dbReference type="ARBA" id="ARBA00022842"/>
    </source>
</evidence>
<comment type="pathway">
    <text evidence="8">Polyol metabolism; myo-inositol biosynthesis; myo-inositol from D-glucose 6-phosphate: step 2/2.</text>
</comment>
<dbReference type="GO" id="GO:0008934">
    <property type="term" value="F:inositol monophosphate 1-phosphatase activity"/>
    <property type="evidence" value="ECO:0007669"/>
    <property type="project" value="InterPro"/>
</dbReference>
<feature type="binding site" evidence="7">
    <location>
        <position position="102"/>
    </location>
    <ligand>
        <name>Mg(2+)</name>
        <dbReference type="ChEBI" id="CHEBI:18420"/>
        <label>1</label>
        <note>catalytic</note>
    </ligand>
</feature>
<dbReference type="UniPathway" id="UPA00823">
    <property type="reaction ID" value="UER00788"/>
</dbReference>
<dbReference type="Pfam" id="PF00459">
    <property type="entry name" value="Inositol_P"/>
    <property type="match status" value="1"/>
</dbReference>